<reference evidence="2 3" key="1">
    <citation type="journal article" date="2024" name="J Genomics">
        <title>Draft genome sequencing and assembly of Favolaschia claudopus CIRM-BRFM 2984 isolated from oak limbs.</title>
        <authorList>
            <person name="Navarro D."/>
            <person name="Drula E."/>
            <person name="Chaduli D."/>
            <person name="Cazenave R."/>
            <person name="Ahrendt S."/>
            <person name="Wang J."/>
            <person name="Lipzen A."/>
            <person name="Daum C."/>
            <person name="Barry K."/>
            <person name="Grigoriev I.V."/>
            <person name="Favel A."/>
            <person name="Rosso M.N."/>
            <person name="Martin F."/>
        </authorList>
    </citation>
    <scope>NUCLEOTIDE SEQUENCE [LARGE SCALE GENOMIC DNA]</scope>
    <source>
        <strain evidence="2 3">CIRM-BRFM 2984</strain>
    </source>
</reference>
<sequence>LSPSNSPRRAKELRASLQSLLNDATQADSAKVCQIADLQNQAPPPPPRKRRKRHNRFEDAPQSVNDAPALEERVREAGRGFAVEESLFLINEKDTWDPQREALAFDPEHEYDAEENRVQSQIDEIADILPRKARGMRTEEWIADTFMDGLKQQRSTAAHRVRQASASYLVDADDRSTARFNEFSDLIGYVKATNDVPAHYSAFKAPILYDTFNGNIDVDHIFRNALLLKVHSCPRLDCEHGAKGLFTNRGPNRPRTRTIDKIHHITRTSSGAIANAAVLAIWMFSADILFTPCGEETGIEYIPGAL</sequence>
<dbReference type="Proteomes" id="UP001362999">
    <property type="component" value="Unassembled WGS sequence"/>
</dbReference>
<evidence type="ECO:0000313" key="2">
    <source>
        <dbReference type="EMBL" id="KAK6969569.1"/>
    </source>
</evidence>
<keyword evidence="3" id="KW-1185">Reference proteome</keyword>
<feature type="non-terminal residue" evidence="2">
    <location>
        <position position="1"/>
    </location>
</feature>
<protein>
    <submittedName>
        <fullName evidence="2">Uncharacterized protein</fullName>
    </submittedName>
</protein>
<gene>
    <name evidence="2" type="ORF">R3P38DRAFT_2587529</name>
</gene>
<name>A0AAV9Z3D9_9AGAR</name>
<dbReference type="AlphaFoldDB" id="A0AAV9Z3D9"/>
<proteinExistence type="predicted"/>
<evidence type="ECO:0000256" key="1">
    <source>
        <dbReference type="SAM" id="MobiDB-lite"/>
    </source>
</evidence>
<evidence type="ECO:0000313" key="3">
    <source>
        <dbReference type="Proteomes" id="UP001362999"/>
    </source>
</evidence>
<dbReference type="EMBL" id="JAWWNJ010000219">
    <property type="protein sequence ID" value="KAK6969569.1"/>
    <property type="molecule type" value="Genomic_DNA"/>
</dbReference>
<comment type="caution">
    <text evidence="2">The sequence shown here is derived from an EMBL/GenBank/DDBJ whole genome shotgun (WGS) entry which is preliminary data.</text>
</comment>
<feature type="region of interest" description="Disordered" evidence="1">
    <location>
        <begin position="36"/>
        <end position="66"/>
    </location>
</feature>
<organism evidence="2 3">
    <name type="scientific">Favolaschia claudopus</name>
    <dbReference type="NCBI Taxonomy" id="2862362"/>
    <lineage>
        <taxon>Eukaryota</taxon>
        <taxon>Fungi</taxon>
        <taxon>Dikarya</taxon>
        <taxon>Basidiomycota</taxon>
        <taxon>Agaricomycotina</taxon>
        <taxon>Agaricomycetes</taxon>
        <taxon>Agaricomycetidae</taxon>
        <taxon>Agaricales</taxon>
        <taxon>Marasmiineae</taxon>
        <taxon>Mycenaceae</taxon>
        <taxon>Favolaschia</taxon>
    </lineage>
</organism>
<accession>A0AAV9Z3D9</accession>